<dbReference type="Proteomes" id="UP000803844">
    <property type="component" value="Unassembled WGS sequence"/>
</dbReference>
<organism evidence="4 5">
    <name type="scientific">Cryphonectria parasitica (strain ATCC 38755 / EP155)</name>
    <dbReference type="NCBI Taxonomy" id="660469"/>
    <lineage>
        <taxon>Eukaryota</taxon>
        <taxon>Fungi</taxon>
        <taxon>Dikarya</taxon>
        <taxon>Ascomycota</taxon>
        <taxon>Pezizomycotina</taxon>
        <taxon>Sordariomycetes</taxon>
        <taxon>Sordariomycetidae</taxon>
        <taxon>Diaporthales</taxon>
        <taxon>Cryphonectriaceae</taxon>
        <taxon>Cryphonectria-Endothia species complex</taxon>
        <taxon>Cryphonectria</taxon>
    </lineage>
</organism>
<dbReference type="GO" id="GO:0051315">
    <property type="term" value="P:attachment of mitotic spindle microtubules to kinetochore"/>
    <property type="evidence" value="ECO:0007669"/>
    <property type="project" value="TreeGrafter"/>
</dbReference>
<feature type="compositionally biased region" description="Basic and acidic residues" evidence="2">
    <location>
        <begin position="48"/>
        <end position="76"/>
    </location>
</feature>
<dbReference type="PANTHER" id="PTHR28006">
    <property type="entry name" value="MONOPOLIN COMPLEX SUBUNIT CSM1"/>
    <property type="match status" value="1"/>
</dbReference>
<dbReference type="InterPro" id="IPR020981">
    <property type="entry name" value="Csm1/Pcs1_C"/>
</dbReference>
<dbReference type="InterPro" id="IPR038608">
    <property type="entry name" value="Csm1/Pcs1_C_sf"/>
</dbReference>
<comment type="caution">
    <text evidence="4">The sequence shown here is derived from an EMBL/GenBank/DDBJ whole genome shotgun (WGS) entry which is preliminary data.</text>
</comment>
<sequence>MTRHNLLDLAESDSDDSLSLGARAPRTTDKMPAVKKSARGRAAANRVTKAEPKTATRRADTKKAKAAEEGIERQALADRPTNQQKKGVRGRRAKQAAEEPDQAEDVLATPPGSDEPVRTKAGRGRPRKEAVIPESVQKNDQPAAKRGRKAAQVEEAAPQQESPAEVPETQFEDVMDVDPEEQDQVEDLPTASKRASSTSSLESDPSVRRRLGEMTKKYEALELKYRDLKNVAVMEAERTFDRLKKTTEEKTQTANKLISSLKIDLEAQRRLAKEGQKAQQQLEASEAKIDSLQAQIAEITSSWAESKTEIKALTTKLNAARAAEATATAHAQAAGVRVPGSAIKPGAMAARGLDGAQIQATQTAKMKENLYSDLTGLVVTGIKRDGPEDVYDCIQTGRNGTLHFKLAIPNETSDENLEEAEFMYKPQLDERRDSELIDMLPDYLVEEITFPRPHAAKFYSRVLKSLTEKLD</sequence>
<feature type="compositionally biased region" description="Low complexity" evidence="2">
    <location>
        <begin position="153"/>
        <end position="168"/>
    </location>
</feature>
<feature type="compositionally biased region" description="Polar residues" evidence="2">
    <location>
        <begin position="193"/>
        <end position="203"/>
    </location>
</feature>
<feature type="domain" description="Monopolin complex subunit Csm1/Pcs1 C-terminal" evidence="3">
    <location>
        <begin position="365"/>
        <end position="452"/>
    </location>
</feature>
<reference evidence="4" key="1">
    <citation type="journal article" date="2020" name="Phytopathology">
        <title>Genome sequence of the chestnut blight fungus Cryphonectria parasitica EP155: A fundamental resource for an archetypical invasive plant pathogen.</title>
        <authorList>
            <person name="Crouch J.A."/>
            <person name="Dawe A."/>
            <person name="Aerts A."/>
            <person name="Barry K."/>
            <person name="Churchill A.C.L."/>
            <person name="Grimwood J."/>
            <person name="Hillman B."/>
            <person name="Milgroom M.G."/>
            <person name="Pangilinan J."/>
            <person name="Smith M."/>
            <person name="Salamov A."/>
            <person name="Schmutz J."/>
            <person name="Yadav J."/>
            <person name="Grigoriev I.V."/>
            <person name="Nuss D."/>
        </authorList>
    </citation>
    <scope>NUCLEOTIDE SEQUENCE</scope>
    <source>
        <strain evidence="4">EP155</strain>
    </source>
</reference>
<feature type="region of interest" description="Disordered" evidence="2">
    <location>
        <begin position="1"/>
        <end position="210"/>
    </location>
</feature>
<dbReference type="AlphaFoldDB" id="A0A9P5CSI2"/>
<dbReference type="Pfam" id="PF12539">
    <property type="entry name" value="Csm1"/>
    <property type="match status" value="1"/>
</dbReference>
<evidence type="ECO:0000256" key="2">
    <source>
        <dbReference type="SAM" id="MobiDB-lite"/>
    </source>
</evidence>
<keyword evidence="1" id="KW-0175">Coiled coil</keyword>
<dbReference type="CDD" id="cd23787">
    <property type="entry name" value="RWD_CSM1"/>
    <property type="match status" value="1"/>
</dbReference>
<name>A0A9P5CSI2_CRYP1</name>
<evidence type="ECO:0000259" key="3">
    <source>
        <dbReference type="Pfam" id="PF12539"/>
    </source>
</evidence>
<evidence type="ECO:0000313" key="4">
    <source>
        <dbReference type="EMBL" id="KAF3768170.1"/>
    </source>
</evidence>
<dbReference type="EMBL" id="MU032346">
    <property type="protein sequence ID" value="KAF3768170.1"/>
    <property type="molecule type" value="Genomic_DNA"/>
</dbReference>
<dbReference type="FunFam" id="3.90.1150.80:FF:000001">
    <property type="entry name" value="Chromosome segregation protein (Pcs1)"/>
    <property type="match status" value="1"/>
</dbReference>
<dbReference type="PANTHER" id="PTHR28006:SF1">
    <property type="entry name" value="MONOPOLIN COMPLEX SUBUNIT CSM1"/>
    <property type="match status" value="1"/>
</dbReference>
<dbReference type="GO" id="GO:1990644">
    <property type="term" value="F:microtubule site clamp"/>
    <property type="evidence" value="ECO:0007669"/>
    <property type="project" value="TreeGrafter"/>
</dbReference>
<evidence type="ECO:0000313" key="5">
    <source>
        <dbReference type="Proteomes" id="UP000803844"/>
    </source>
</evidence>
<dbReference type="RefSeq" id="XP_040779131.1">
    <property type="nucleotide sequence ID" value="XM_040916989.1"/>
</dbReference>
<dbReference type="OrthoDB" id="2431049at2759"/>
<gene>
    <name evidence="4" type="ORF">M406DRAFT_254839</name>
</gene>
<dbReference type="GO" id="GO:0045144">
    <property type="term" value="P:meiotic sister chromatid segregation"/>
    <property type="evidence" value="ECO:0007669"/>
    <property type="project" value="TreeGrafter"/>
</dbReference>
<dbReference type="GO" id="GO:0034506">
    <property type="term" value="C:chromosome, centromeric core domain"/>
    <property type="evidence" value="ECO:0007669"/>
    <property type="project" value="TreeGrafter"/>
</dbReference>
<feature type="compositionally biased region" description="Acidic residues" evidence="2">
    <location>
        <begin position="170"/>
        <end position="186"/>
    </location>
</feature>
<keyword evidence="5" id="KW-1185">Reference proteome</keyword>
<dbReference type="GO" id="GO:0072686">
    <property type="term" value="C:mitotic spindle"/>
    <property type="evidence" value="ECO:0007669"/>
    <property type="project" value="TreeGrafter"/>
</dbReference>
<dbReference type="Gene3D" id="3.90.1150.80">
    <property type="match status" value="1"/>
</dbReference>
<dbReference type="GeneID" id="63834118"/>
<dbReference type="GO" id="GO:0033551">
    <property type="term" value="C:monopolin complex"/>
    <property type="evidence" value="ECO:0007669"/>
    <property type="project" value="InterPro"/>
</dbReference>
<accession>A0A9P5CSI2</accession>
<dbReference type="GO" id="GO:0005730">
    <property type="term" value="C:nucleolus"/>
    <property type="evidence" value="ECO:0007669"/>
    <property type="project" value="TreeGrafter"/>
</dbReference>
<protein>
    <recommendedName>
        <fullName evidence="3">Monopolin complex subunit Csm1/Pcs1 C-terminal domain-containing protein</fullName>
    </recommendedName>
</protein>
<evidence type="ECO:0000256" key="1">
    <source>
        <dbReference type="SAM" id="Coils"/>
    </source>
</evidence>
<dbReference type="InterPro" id="IPR040349">
    <property type="entry name" value="Csm1/Pcs1"/>
</dbReference>
<feature type="coiled-coil region" evidence="1">
    <location>
        <begin position="268"/>
        <end position="302"/>
    </location>
</feature>
<proteinExistence type="predicted"/>